<organism evidence="2 3">
    <name type="scientific">Weissella ceti</name>
    <dbReference type="NCBI Taxonomy" id="759620"/>
    <lineage>
        <taxon>Bacteria</taxon>
        <taxon>Bacillati</taxon>
        <taxon>Bacillota</taxon>
        <taxon>Bacilli</taxon>
        <taxon>Lactobacillales</taxon>
        <taxon>Lactobacillaceae</taxon>
        <taxon>Weissella</taxon>
    </lineage>
</organism>
<proteinExistence type="predicted"/>
<comment type="caution">
    <text evidence="2">The sequence shown here is derived from an EMBL/GenBank/DDBJ whole genome shotgun (WGS) entry which is preliminary data.</text>
</comment>
<sequence>MKDKVLIQLMLIQGFSFCNIMIEEWGMTLLEQYWNTPYISDEIDWPMIDIEFAANISPFKAHNTDTYNEEMFIQATLQMTERFQSLFPEDTEVEIIFNIQLNEGYDSLNRVLQAMNVFGPAKHSVSYTERFADPVANQDMEAESKQFFFDSHVETILASDIFKAIANKDFPDRLPQLFSKEIGEDWQVYFVTAELIYFPYDDRGANVIFKSIEKRNRYIAENPDVFMV</sequence>
<gene>
    <name evidence="2" type="ORF">OIT44_02060</name>
</gene>
<dbReference type="InterPro" id="IPR024976">
    <property type="entry name" value="DUF3885"/>
</dbReference>
<evidence type="ECO:0000259" key="1">
    <source>
        <dbReference type="Pfam" id="PF13021"/>
    </source>
</evidence>
<dbReference type="Pfam" id="PF13021">
    <property type="entry name" value="DUF3885"/>
    <property type="match status" value="1"/>
</dbReference>
<dbReference type="RefSeq" id="WP_264336036.1">
    <property type="nucleotide sequence ID" value="NZ_JAOZFE010000001.1"/>
</dbReference>
<keyword evidence="3" id="KW-1185">Reference proteome</keyword>
<reference evidence="2 3" key="1">
    <citation type="submission" date="2022-10" db="EMBL/GenBank/DDBJ databases">
        <title>Weissella fermenti sp. nov., isolated from fermented cabbage.</title>
        <authorList>
            <person name="Lee J.K."/>
            <person name="Baek J.H."/>
            <person name="Choi D.G."/>
            <person name="Kim J.M."/>
            <person name="Jeon C.O."/>
        </authorList>
    </citation>
    <scope>NUCLEOTIDE SEQUENCE [LARGE SCALE GENOMIC DNA]</scope>
    <source>
        <strain evidence="2 3">KACC 18534</strain>
    </source>
</reference>
<protein>
    <recommendedName>
        <fullName evidence="1">DUF3885 domain-containing protein</fullName>
    </recommendedName>
</protein>
<name>A0ABT3E355_9LACO</name>
<dbReference type="Proteomes" id="UP001526225">
    <property type="component" value="Unassembled WGS sequence"/>
</dbReference>
<dbReference type="EMBL" id="JAOZFE010000001">
    <property type="protein sequence ID" value="MCW0952853.1"/>
    <property type="molecule type" value="Genomic_DNA"/>
</dbReference>
<evidence type="ECO:0000313" key="3">
    <source>
        <dbReference type="Proteomes" id="UP001526225"/>
    </source>
</evidence>
<feature type="domain" description="DUF3885" evidence="1">
    <location>
        <begin position="63"/>
        <end position="219"/>
    </location>
</feature>
<evidence type="ECO:0000313" key="2">
    <source>
        <dbReference type="EMBL" id="MCW0952853.1"/>
    </source>
</evidence>
<accession>A0ABT3E355</accession>